<evidence type="ECO:0000313" key="1">
    <source>
        <dbReference type="EMBL" id="SHE46330.1"/>
    </source>
</evidence>
<sequence>MLQQPLKFSHEVLKDTIISGDHVIDATVGNGNDTLLLAQLVGPLGKVYGFDIQNEAIKATGDKLLLTGQRPQVELINDGHENIDQYLEEDEKISAVTFNLGYLPKGDKSITTKPKTTLTAIKKSLNYLRRQGVLSIMVYSGHEGGLEEKEAVDSLVSQLPQKRYNVLMYQYINQANFPPYLYIVEKK</sequence>
<dbReference type="PANTHER" id="PTHR35276:SF1">
    <property type="entry name" value="TRNA (MNM(5)S(2)U34)-METHYLTRANSFERASE, CHLOROPLASTIC"/>
    <property type="match status" value="1"/>
</dbReference>
<dbReference type="InterPro" id="IPR010719">
    <property type="entry name" value="MnmM_MeTrfase"/>
</dbReference>
<dbReference type="AlphaFoldDB" id="A0A1M4TPA9"/>
<dbReference type="SUPFAM" id="SSF53335">
    <property type="entry name" value="S-adenosyl-L-methionine-dependent methyltransferases"/>
    <property type="match status" value="1"/>
</dbReference>
<organism evidence="1 2">
    <name type="scientific">Atopostipes suicloacalis DSM 15692</name>
    <dbReference type="NCBI Taxonomy" id="1121025"/>
    <lineage>
        <taxon>Bacteria</taxon>
        <taxon>Bacillati</taxon>
        <taxon>Bacillota</taxon>
        <taxon>Bacilli</taxon>
        <taxon>Lactobacillales</taxon>
        <taxon>Carnobacteriaceae</taxon>
        <taxon>Atopostipes</taxon>
    </lineage>
</organism>
<dbReference type="OrthoDB" id="9792989at2"/>
<accession>A0A1M4TPA9</accession>
<dbReference type="EMBL" id="FQUF01000006">
    <property type="protein sequence ID" value="SHE46330.1"/>
    <property type="molecule type" value="Genomic_DNA"/>
</dbReference>
<dbReference type="InterPro" id="IPR029063">
    <property type="entry name" value="SAM-dependent_MTases_sf"/>
</dbReference>
<keyword evidence="2" id="KW-1185">Reference proteome</keyword>
<protein>
    <submittedName>
        <fullName evidence="1">Putative rRNA methylase</fullName>
    </submittedName>
</protein>
<reference evidence="1 2" key="1">
    <citation type="submission" date="2016-11" db="EMBL/GenBank/DDBJ databases">
        <authorList>
            <person name="Jaros S."/>
            <person name="Januszkiewicz K."/>
            <person name="Wedrychowicz H."/>
        </authorList>
    </citation>
    <scope>NUCLEOTIDE SEQUENCE [LARGE SCALE GENOMIC DNA]</scope>
    <source>
        <strain evidence="1 2">DSM 15692</strain>
    </source>
</reference>
<dbReference type="Pfam" id="PF06962">
    <property type="entry name" value="rRNA_methylase"/>
    <property type="match status" value="1"/>
</dbReference>
<dbReference type="GO" id="GO:0032259">
    <property type="term" value="P:methylation"/>
    <property type="evidence" value="ECO:0007669"/>
    <property type="project" value="UniProtKB-KW"/>
</dbReference>
<keyword evidence="1" id="KW-0489">Methyltransferase</keyword>
<gene>
    <name evidence="1" type="ORF">SAMN02745249_00469</name>
</gene>
<name>A0A1M4TPA9_9LACT</name>
<dbReference type="GO" id="GO:0008168">
    <property type="term" value="F:methyltransferase activity"/>
    <property type="evidence" value="ECO:0007669"/>
    <property type="project" value="UniProtKB-KW"/>
</dbReference>
<keyword evidence="1" id="KW-0808">Transferase</keyword>
<proteinExistence type="predicted"/>
<dbReference type="STRING" id="1121025.SAMN02745249_00469"/>
<dbReference type="Proteomes" id="UP000184128">
    <property type="component" value="Unassembled WGS sequence"/>
</dbReference>
<dbReference type="Gene3D" id="3.40.50.150">
    <property type="entry name" value="Vaccinia Virus protein VP39"/>
    <property type="match status" value="1"/>
</dbReference>
<dbReference type="RefSeq" id="WP_073295751.1">
    <property type="nucleotide sequence ID" value="NZ_FQUF01000006.1"/>
</dbReference>
<evidence type="ECO:0000313" key="2">
    <source>
        <dbReference type="Proteomes" id="UP000184128"/>
    </source>
</evidence>
<dbReference type="PANTHER" id="PTHR35276">
    <property type="entry name" value="S-ADENOSYL-L-METHIONINE-DEPENDENT METHYLTRANSFERASES SUPERFAMILY PROTEIN"/>
    <property type="match status" value="1"/>
</dbReference>